<keyword evidence="3" id="KW-1185">Reference proteome</keyword>
<name>A0A9P4PVC5_9PLEO</name>
<reference evidence="2" key="1">
    <citation type="journal article" date="2020" name="Stud. Mycol.">
        <title>101 Dothideomycetes genomes: a test case for predicting lifestyles and emergence of pathogens.</title>
        <authorList>
            <person name="Haridas S."/>
            <person name="Albert R."/>
            <person name="Binder M."/>
            <person name="Bloem J."/>
            <person name="Labutti K."/>
            <person name="Salamov A."/>
            <person name="Andreopoulos B."/>
            <person name="Baker S."/>
            <person name="Barry K."/>
            <person name="Bills G."/>
            <person name="Bluhm B."/>
            <person name="Cannon C."/>
            <person name="Castanera R."/>
            <person name="Culley D."/>
            <person name="Daum C."/>
            <person name="Ezra D."/>
            <person name="Gonzalez J."/>
            <person name="Henrissat B."/>
            <person name="Kuo A."/>
            <person name="Liang C."/>
            <person name="Lipzen A."/>
            <person name="Lutzoni F."/>
            <person name="Magnuson J."/>
            <person name="Mondo S."/>
            <person name="Nolan M."/>
            <person name="Ohm R."/>
            <person name="Pangilinan J."/>
            <person name="Park H.-J."/>
            <person name="Ramirez L."/>
            <person name="Alfaro M."/>
            <person name="Sun H."/>
            <person name="Tritt A."/>
            <person name="Yoshinaga Y."/>
            <person name="Zwiers L.-H."/>
            <person name="Turgeon B."/>
            <person name="Goodwin S."/>
            <person name="Spatafora J."/>
            <person name="Crous P."/>
            <person name="Grigoriev I."/>
        </authorList>
    </citation>
    <scope>NUCLEOTIDE SEQUENCE</scope>
    <source>
        <strain evidence="2">CBS 690.94</strain>
    </source>
</reference>
<evidence type="ECO:0000256" key="1">
    <source>
        <dbReference type="SAM" id="MobiDB-lite"/>
    </source>
</evidence>
<evidence type="ECO:0000313" key="3">
    <source>
        <dbReference type="Proteomes" id="UP000799764"/>
    </source>
</evidence>
<organism evidence="2 3">
    <name type="scientific">Karstenula rhodostoma CBS 690.94</name>
    <dbReference type="NCBI Taxonomy" id="1392251"/>
    <lineage>
        <taxon>Eukaryota</taxon>
        <taxon>Fungi</taxon>
        <taxon>Dikarya</taxon>
        <taxon>Ascomycota</taxon>
        <taxon>Pezizomycotina</taxon>
        <taxon>Dothideomycetes</taxon>
        <taxon>Pleosporomycetidae</taxon>
        <taxon>Pleosporales</taxon>
        <taxon>Massarineae</taxon>
        <taxon>Didymosphaeriaceae</taxon>
        <taxon>Karstenula</taxon>
    </lineage>
</organism>
<gene>
    <name evidence="2" type="ORF">P171DRAFT_148613</name>
</gene>
<sequence>MLPPHEQRHETVVESMSSTATRRQDLTPSPRGHGSGVVSFPTPPPHDRMRRVRLCFLKCPTREPTKTFSLTFGAPPRHKHSPFFLHFCSFASPQAHGVVKVDFGAPTRHQLISGC</sequence>
<proteinExistence type="predicted"/>
<protein>
    <submittedName>
        <fullName evidence="2">Uncharacterized protein</fullName>
    </submittedName>
</protein>
<feature type="compositionally biased region" description="Basic and acidic residues" evidence="1">
    <location>
        <begin position="1"/>
        <end position="12"/>
    </location>
</feature>
<accession>A0A9P4PVC5</accession>
<dbReference type="AlphaFoldDB" id="A0A9P4PVC5"/>
<evidence type="ECO:0000313" key="2">
    <source>
        <dbReference type="EMBL" id="KAF2450897.1"/>
    </source>
</evidence>
<dbReference type="EMBL" id="MU001493">
    <property type="protein sequence ID" value="KAF2450897.1"/>
    <property type="molecule type" value="Genomic_DNA"/>
</dbReference>
<dbReference type="Proteomes" id="UP000799764">
    <property type="component" value="Unassembled WGS sequence"/>
</dbReference>
<comment type="caution">
    <text evidence="2">The sequence shown here is derived from an EMBL/GenBank/DDBJ whole genome shotgun (WGS) entry which is preliminary data.</text>
</comment>
<feature type="region of interest" description="Disordered" evidence="1">
    <location>
        <begin position="1"/>
        <end position="48"/>
    </location>
</feature>